<dbReference type="AlphaFoldDB" id="A0A917IVD2"/>
<dbReference type="Proteomes" id="UP000627292">
    <property type="component" value="Unassembled WGS sequence"/>
</dbReference>
<evidence type="ECO:0000313" key="3">
    <source>
        <dbReference type="EMBL" id="GGH64305.1"/>
    </source>
</evidence>
<dbReference type="Pfam" id="PF04773">
    <property type="entry name" value="FecR"/>
    <property type="match status" value="1"/>
</dbReference>
<gene>
    <name evidence="3" type="ORF">GCM10011379_16210</name>
</gene>
<reference evidence="3" key="1">
    <citation type="journal article" date="2014" name="Int. J. Syst. Evol. Microbiol.">
        <title>Complete genome sequence of Corynebacterium casei LMG S-19264T (=DSM 44701T), isolated from a smear-ripened cheese.</title>
        <authorList>
            <consortium name="US DOE Joint Genome Institute (JGI-PGF)"/>
            <person name="Walter F."/>
            <person name="Albersmeier A."/>
            <person name="Kalinowski J."/>
            <person name="Ruckert C."/>
        </authorList>
    </citation>
    <scope>NUCLEOTIDE SEQUENCE</scope>
    <source>
        <strain evidence="3">CGMCC 1.15290</strain>
    </source>
</reference>
<dbReference type="EMBL" id="BMIB01000002">
    <property type="protein sequence ID" value="GGH64305.1"/>
    <property type="molecule type" value="Genomic_DNA"/>
</dbReference>
<dbReference type="PANTHER" id="PTHR30273">
    <property type="entry name" value="PERIPLASMIC SIGNAL SENSOR AND SIGMA FACTOR ACTIVATOR FECR-RELATED"/>
    <property type="match status" value="1"/>
</dbReference>
<dbReference type="RefSeq" id="WP_188951524.1">
    <property type="nucleotide sequence ID" value="NZ_BMIB01000002.1"/>
</dbReference>
<dbReference type="InterPro" id="IPR032508">
    <property type="entry name" value="FecR_C"/>
</dbReference>
<dbReference type="Pfam" id="PF16344">
    <property type="entry name" value="FecR_C"/>
    <property type="match status" value="1"/>
</dbReference>
<evidence type="ECO:0000313" key="4">
    <source>
        <dbReference type="Proteomes" id="UP000627292"/>
    </source>
</evidence>
<dbReference type="InterPro" id="IPR006860">
    <property type="entry name" value="FecR"/>
</dbReference>
<keyword evidence="4" id="KW-1185">Reference proteome</keyword>
<dbReference type="GO" id="GO:0016989">
    <property type="term" value="F:sigma factor antagonist activity"/>
    <property type="evidence" value="ECO:0007669"/>
    <property type="project" value="TreeGrafter"/>
</dbReference>
<name>A0A917IVD2_9BACT</name>
<evidence type="ECO:0000259" key="2">
    <source>
        <dbReference type="Pfam" id="PF16344"/>
    </source>
</evidence>
<accession>A0A917IVD2</accession>
<reference evidence="3" key="2">
    <citation type="submission" date="2020-09" db="EMBL/GenBank/DDBJ databases">
        <authorList>
            <person name="Sun Q."/>
            <person name="Zhou Y."/>
        </authorList>
    </citation>
    <scope>NUCLEOTIDE SEQUENCE</scope>
    <source>
        <strain evidence="3">CGMCC 1.15290</strain>
    </source>
</reference>
<dbReference type="PANTHER" id="PTHR30273:SF2">
    <property type="entry name" value="PROTEIN FECR"/>
    <property type="match status" value="1"/>
</dbReference>
<dbReference type="InterPro" id="IPR012373">
    <property type="entry name" value="Ferrdict_sens_TM"/>
</dbReference>
<feature type="domain" description="Protein FecR C-terminal" evidence="2">
    <location>
        <begin position="317"/>
        <end position="382"/>
    </location>
</feature>
<dbReference type="Gene3D" id="3.55.50.30">
    <property type="match status" value="1"/>
</dbReference>
<comment type="caution">
    <text evidence="3">The sequence shown here is derived from an EMBL/GenBank/DDBJ whole genome shotgun (WGS) entry which is preliminary data.</text>
</comment>
<sequence length="388" mass="42709">MPEKKELLYYYQLAAKWENRTITAAEMQELEAWYQQNQDHPVIIPAELAVSEEAHQTQLLHKIYQQAHLHQAEATPVKRLPQRWRWVAAASVLVLATGGYFWFKGNPTPAPQVAVAPAKDIAPGKEGAILTLADGSTVVLDSLQNGWGTTQQSANIQLQNGQLKYEAQAGASAAIAYNTLSTPRGRQFSIALPDGSRVWLNAASSITFPTSFTGNERLVSVTGEAYLEVAGSAKSPFRVRINDKTTVEVLGTSFNINAYDDEPVIATTLLAGRVRVNTEARAALLKPGQQAQITPQSALTVKQADVAAVTAWKDGHFIFSNTELKELMRQLERWYDIEVAYKPGVEQIMFSGDMQRSLTLMQVIKGLDNMGARFKLDGRKLLVTPASL</sequence>
<organism evidence="3 4">
    <name type="scientific">Filimonas zeae</name>
    <dbReference type="NCBI Taxonomy" id="1737353"/>
    <lineage>
        <taxon>Bacteria</taxon>
        <taxon>Pseudomonadati</taxon>
        <taxon>Bacteroidota</taxon>
        <taxon>Chitinophagia</taxon>
        <taxon>Chitinophagales</taxon>
        <taxon>Chitinophagaceae</taxon>
        <taxon>Filimonas</taxon>
    </lineage>
</organism>
<dbReference type="Gene3D" id="2.60.120.1440">
    <property type="match status" value="1"/>
</dbReference>
<proteinExistence type="predicted"/>
<evidence type="ECO:0000259" key="1">
    <source>
        <dbReference type="Pfam" id="PF04773"/>
    </source>
</evidence>
<protein>
    <submittedName>
        <fullName evidence="3">Iron dicitrate transporter FecR</fullName>
    </submittedName>
</protein>
<feature type="domain" description="FecR protein" evidence="1">
    <location>
        <begin position="179"/>
        <end position="275"/>
    </location>
</feature>